<dbReference type="InterPro" id="IPR001667">
    <property type="entry name" value="DDH_dom"/>
</dbReference>
<evidence type="ECO:0000259" key="2">
    <source>
        <dbReference type="Pfam" id="PF02254"/>
    </source>
</evidence>
<dbReference type="InterPro" id="IPR051319">
    <property type="entry name" value="Oligoribo/pAp-PDE_c-di-AMP_PDE"/>
</dbReference>
<dbReference type="PANTHER" id="PTHR47618">
    <property type="entry name" value="BIFUNCTIONAL OLIGORIBONUCLEASE AND PAP PHOSPHATASE NRNA"/>
    <property type="match status" value="1"/>
</dbReference>
<dbReference type="InterPro" id="IPR038763">
    <property type="entry name" value="DHH_sf"/>
</dbReference>
<dbReference type="SUPFAM" id="SSF51735">
    <property type="entry name" value="NAD(P)-binding Rossmann-fold domains"/>
    <property type="match status" value="1"/>
</dbReference>
<evidence type="ECO:0000313" key="5">
    <source>
        <dbReference type="Proteomes" id="UP000451471"/>
    </source>
</evidence>
<dbReference type="AlphaFoldDB" id="A0A6B0GKS3"/>
<evidence type="ECO:0000259" key="3">
    <source>
        <dbReference type="Pfam" id="PF02272"/>
    </source>
</evidence>
<dbReference type="GO" id="GO:0003676">
    <property type="term" value="F:nucleic acid binding"/>
    <property type="evidence" value="ECO:0007669"/>
    <property type="project" value="InterPro"/>
</dbReference>
<dbReference type="Pfam" id="PF01368">
    <property type="entry name" value="DHH"/>
    <property type="match status" value="1"/>
</dbReference>
<comment type="caution">
    <text evidence="4">The sequence shown here is derived from an EMBL/GenBank/DDBJ whole genome shotgun (WGS) entry which is preliminary data.</text>
</comment>
<evidence type="ECO:0000259" key="1">
    <source>
        <dbReference type="Pfam" id="PF01368"/>
    </source>
</evidence>
<proteinExistence type="predicted"/>
<accession>A0A6B0GKS3</accession>
<reference evidence="4 5" key="1">
    <citation type="submission" date="2019-12" db="EMBL/GenBank/DDBJ databases">
        <title>Halocatena pleomorpha gen. nov. sp. nov., an extremely halophilic archaeon of family Halobacteriaceae isolated from saltpan soil.</title>
        <authorList>
            <person name="Pal Y."/>
            <person name="Verma A."/>
            <person name="Krishnamurthi S."/>
            <person name="Kumar P."/>
        </authorList>
    </citation>
    <scope>NUCLEOTIDE SEQUENCE [LARGE SCALE GENOMIC DNA]</scope>
    <source>
        <strain evidence="4 5">JCM 16495</strain>
    </source>
</reference>
<dbReference type="SUPFAM" id="SSF64182">
    <property type="entry name" value="DHH phosphoesterases"/>
    <property type="match status" value="1"/>
</dbReference>
<protein>
    <submittedName>
        <fullName evidence="4">Bifunctional oligoribonuclease/PAP phosphatase NrnA</fullName>
    </submittedName>
</protein>
<dbReference type="InterPro" id="IPR036291">
    <property type="entry name" value="NAD(P)-bd_dom_sf"/>
</dbReference>
<name>A0A6B0GKS3_9EURY</name>
<dbReference type="PANTHER" id="PTHR47618:SF1">
    <property type="entry name" value="BIFUNCTIONAL OLIGORIBONUCLEASE AND PAP PHOSPHATASE NRNA"/>
    <property type="match status" value="1"/>
</dbReference>
<dbReference type="Gene3D" id="3.40.50.720">
    <property type="entry name" value="NAD(P)-binding Rossmann-like Domain"/>
    <property type="match status" value="1"/>
</dbReference>
<sequence length="496" mass="53996">MNTRLVLGCGSFGHALIEELRQRPGDVHVISGDEGRVDSLRGENVPAELGVYDDRAVIESVKDDDLPTVSGVVVAGDDADRNLQAIDHARTLYPDATVVAYVGRDPTDDQRAAFDERADGVVDPTEIVPRRILQAAGRGGLRLRQLHRIVRDLDGPLAVVMHDNPDPDAIASACALAQIAENAGCEAEPCYYGEISHQENLALVNLLEYDLTNLDPETDLSRFAGFALIDHSRPGVNDQLPPDTPIDIVVDHHPPREPIEARFVDLRSDIGATSTLLTDYLRRLDIEPSRAVATGLLFGIRIDTKDFRREVSVDDYEAASYLLPFADTATLDRVESPSISVDTLETVGRAIRNRDVRGEVLTSCVGRLHARDALAQAADRLLGLQDVTTTLVYGFKDGTIYMSARTRGTDLDVGETLREAFSQIGEAGGHADMAGAQIPLGLLGTVEEDADEDLSSVITDVVTDRFFETLRARPNWDLIDLYDGGVEELPVGADEE</sequence>
<feature type="domain" description="RCK N-terminal" evidence="2">
    <location>
        <begin position="5"/>
        <end position="103"/>
    </location>
</feature>
<dbReference type="InterPro" id="IPR003156">
    <property type="entry name" value="DHHA1_dom"/>
</dbReference>
<dbReference type="OrthoDB" id="350705at2157"/>
<evidence type="ECO:0000313" key="4">
    <source>
        <dbReference type="EMBL" id="MWG33393.1"/>
    </source>
</evidence>
<feature type="domain" description="DHHA1" evidence="3">
    <location>
        <begin position="370"/>
        <end position="447"/>
    </location>
</feature>
<dbReference type="Gene3D" id="3.90.1640.10">
    <property type="entry name" value="inorganic pyrophosphatase (n-terminal core)"/>
    <property type="match status" value="1"/>
</dbReference>
<gene>
    <name evidence="4" type="ORF">GQS65_02620</name>
</gene>
<dbReference type="Pfam" id="PF02254">
    <property type="entry name" value="TrkA_N"/>
    <property type="match status" value="1"/>
</dbReference>
<dbReference type="GO" id="GO:0006813">
    <property type="term" value="P:potassium ion transport"/>
    <property type="evidence" value="ECO:0007669"/>
    <property type="project" value="InterPro"/>
</dbReference>
<dbReference type="InterPro" id="IPR003148">
    <property type="entry name" value="RCK_N"/>
</dbReference>
<feature type="domain" description="DDH" evidence="1">
    <location>
        <begin position="158"/>
        <end position="300"/>
    </location>
</feature>
<dbReference type="EMBL" id="WSZK01000006">
    <property type="protein sequence ID" value="MWG33393.1"/>
    <property type="molecule type" value="Genomic_DNA"/>
</dbReference>
<dbReference type="RefSeq" id="WP_158203111.1">
    <property type="nucleotide sequence ID" value="NZ_WSZK01000006.1"/>
</dbReference>
<organism evidence="4 5">
    <name type="scientific">Halomarina oriensis</name>
    <dbReference type="NCBI Taxonomy" id="671145"/>
    <lineage>
        <taxon>Archaea</taxon>
        <taxon>Methanobacteriati</taxon>
        <taxon>Methanobacteriota</taxon>
        <taxon>Stenosarchaea group</taxon>
        <taxon>Halobacteria</taxon>
        <taxon>Halobacteriales</taxon>
        <taxon>Natronomonadaceae</taxon>
        <taxon>Halomarina</taxon>
    </lineage>
</organism>
<keyword evidence="5" id="KW-1185">Reference proteome</keyword>
<dbReference type="Pfam" id="PF02272">
    <property type="entry name" value="DHHA1"/>
    <property type="match status" value="1"/>
</dbReference>
<dbReference type="Proteomes" id="UP000451471">
    <property type="component" value="Unassembled WGS sequence"/>
</dbReference>